<evidence type="ECO:0000313" key="2">
    <source>
        <dbReference type="EMBL" id="QSE97995.1"/>
    </source>
</evidence>
<reference evidence="2" key="1">
    <citation type="submission" date="2021-02" db="EMBL/GenBank/DDBJ databases">
        <title>Fulvivirga sp. S481 isolated from sea water.</title>
        <authorList>
            <person name="Bae S.S."/>
            <person name="Baek K."/>
        </authorList>
    </citation>
    <scope>NUCLEOTIDE SEQUENCE</scope>
    <source>
        <strain evidence="2">S481</strain>
    </source>
</reference>
<dbReference type="InterPro" id="IPR004864">
    <property type="entry name" value="LEA_2"/>
</dbReference>
<dbReference type="EMBL" id="CP070608">
    <property type="protein sequence ID" value="QSE97995.1"/>
    <property type="molecule type" value="Genomic_DNA"/>
</dbReference>
<dbReference type="KEGG" id="fuv:JR347_02630"/>
<sequence>MKYIVPILLLLLAASCNTPQEPPKFRKISNVRVTNVTGKEALLKGDAVFYNPNDVGMTLRKVDIAVSLDDKRIGTINHATKTKVPAMSDFSVPVDATFNISDGLLNNLFSMLGGKKMKARYKGYIKLTVKGVPIRVPVDYEEEIRLR</sequence>
<evidence type="ECO:0000259" key="1">
    <source>
        <dbReference type="Pfam" id="PF03168"/>
    </source>
</evidence>
<dbReference type="PROSITE" id="PS51257">
    <property type="entry name" value="PROKAR_LIPOPROTEIN"/>
    <property type="match status" value="1"/>
</dbReference>
<feature type="domain" description="Late embryogenesis abundant protein LEA-2 subgroup" evidence="1">
    <location>
        <begin position="50"/>
        <end position="138"/>
    </location>
</feature>
<dbReference type="Pfam" id="PF03168">
    <property type="entry name" value="LEA_2"/>
    <property type="match status" value="1"/>
</dbReference>
<dbReference type="RefSeq" id="WP_205722503.1">
    <property type="nucleotide sequence ID" value="NZ_CP070608.1"/>
</dbReference>
<dbReference type="Gene3D" id="2.60.40.1820">
    <property type="match status" value="1"/>
</dbReference>
<name>A0A974WH49_9BACT</name>
<keyword evidence="3" id="KW-1185">Reference proteome</keyword>
<organism evidence="2 3">
    <name type="scientific">Fulvivirga lutea</name>
    <dbReference type="NCBI Taxonomy" id="2810512"/>
    <lineage>
        <taxon>Bacteria</taxon>
        <taxon>Pseudomonadati</taxon>
        <taxon>Bacteroidota</taxon>
        <taxon>Cytophagia</taxon>
        <taxon>Cytophagales</taxon>
        <taxon>Fulvivirgaceae</taxon>
        <taxon>Fulvivirga</taxon>
    </lineage>
</organism>
<dbReference type="Proteomes" id="UP000662783">
    <property type="component" value="Chromosome"/>
</dbReference>
<evidence type="ECO:0000313" key="3">
    <source>
        <dbReference type="Proteomes" id="UP000662783"/>
    </source>
</evidence>
<accession>A0A974WH49</accession>
<dbReference type="SUPFAM" id="SSF117070">
    <property type="entry name" value="LEA14-like"/>
    <property type="match status" value="1"/>
</dbReference>
<protein>
    <submittedName>
        <fullName evidence="2">LEA type 2 family protein</fullName>
    </submittedName>
</protein>
<dbReference type="AlphaFoldDB" id="A0A974WH49"/>
<gene>
    <name evidence="2" type="ORF">JR347_02630</name>
</gene>
<proteinExistence type="predicted"/>